<accession>A0A8S3X8P6</accession>
<dbReference type="EMBL" id="CAJQZP010001030">
    <property type="protein sequence ID" value="CAG5009415.1"/>
    <property type="molecule type" value="Genomic_DNA"/>
</dbReference>
<protein>
    <submittedName>
        <fullName evidence="1">(apollo) hypothetical protein</fullName>
    </submittedName>
</protein>
<dbReference type="OrthoDB" id="10252139at2759"/>
<proteinExistence type="predicted"/>
<evidence type="ECO:0000313" key="1">
    <source>
        <dbReference type="EMBL" id="CAG5009415.1"/>
    </source>
</evidence>
<reference evidence="1" key="1">
    <citation type="submission" date="2021-04" db="EMBL/GenBank/DDBJ databases">
        <authorList>
            <person name="Tunstrom K."/>
        </authorList>
    </citation>
    <scope>NUCLEOTIDE SEQUENCE</scope>
</reference>
<dbReference type="AlphaFoldDB" id="A0A8S3X8P6"/>
<organism evidence="1 2">
    <name type="scientific">Parnassius apollo</name>
    <name type="common">Apollo butterfly</name>
    <name type="synonym">Papilio apollo</name>
    <dbReference type="NCBI Taxonomy" id="110799"/>
    <lineage>
        <taxon>Eukaryota</taxon>
        <taxon>Metazoa</taxon>
        <taxon>Ecdysozoa</taxon>
        <taxon>Arthropoda</taxon>
        <taxon>Hexapoda</taxon>
        <taxon>Insecta</taxon>
        <taxon>Pterygota</taxon>
        <taxon>Neoptera</taxon>
        <taxon>Endopterygota</taxon>
        <taxon>Lepidoptera</taxon>
        <taxon>Glossata</taxon>
        <taxon>Ditrysia</taxon>
        <taxon>Papilionoidea</taxon>
        <taxon>Papilionidae</taxon>
        <taxon>Parnassiinae</taxon>
        <taxon>Parnassini</taxon>
        <taxon>Parnassius</taxon>
        <taxon>Parnassius</taxon>
    </lineage>
</organism>
<name>A0A8S3X8P6_PARAO</name>
<comment type="caution">
    <text evidence="1">The sequence shown here is derived from an EMBL/GenBank/DDBJ whole genome shotgun (WGS) entry which is preliminary data.</text>
</comment>
<gene>
    <name evidence="1" type="ORF">PAPOLLO_LOCUS15216</name>
</gene>
<dbReference type="Proteomes" id="UP000691718">
    <property type="component" value="Unassembled WGS sequence"/>
</dbReference>
<keyword evidence="2" id="KW-1185">Reference proteome</keyword>
<evidence type="ECO:0000313" key="2">
    <source>
        <dbReference type="Proteomes" id="UP000691718"/>
    </source>
</evidence>
<sequence length="120" mass="12880">MNNVIRMHCRAAEDWSTKGDEGAGPSVSVVGLRLCGCVWRAALAPAPADASVHAAAPPLRLRYLPSTEITLTSSRLLEVPVYSNESREELLFHVNAPLAPDFDKDTAILNAIALFIGPVD</sequence>